<evidence type="ECO:0000256" key="1">
    <source>
        <dbReference type="ARBA" id="ARBA00004613"/>
    </source>
</evidence>
<reference evidence="10 11" key="1">
    <citation type="submission" date="2025-04" db="UniProtKB">
        <authorList>
            <consortium name="RefSeq"/>
        </authorList>
    </citation>
    <scope>IDENTIFICATION</scope>
</reference>
<keyword evidence="3" id="KW-0202">Cytokine</keyword>
<proteinExistence type="inferred from homology"/>
<comment type="subcellular location">
    <subcellularLocation>
        <location evidence="1">Secreted</location>
    </subcellularLocation>
</comment>
<evidence type="ECO:0000256" key="5">
    <source>
        <dbReference type="ARBA" id="ARBA00023157"/>
    </source>
</evidence>
<name>A0A6P8H102_CLUHA</name>
<dbReference type="PANTHER" id="PTHR15151:SF24">
    <property type="entry name" value="A PROLIFERATION-INDUCING LIGAND-LIKE PROTEIN-RELATED"/>
    <property type="match status" value="1"/>
</dbReference>
<dbReference type="RefSeq" id="XP_031440780.1">
    <property type="nucleotide sequence ID" value="XM_031584920.2"/>
</dbReference>
<feature type="domain" description="THD" evidence="8">
    <location>
        <begin position="115"/>
        <end position="258"/>
    </location>
</feature>
<keyword evidence="6" id="KW-0325">Glycoprotein</keyword>
<evidence type="ECO:0000256" key="2">
    <source>
        <dbReference type="ARBA" id="ARBA00008670"/>
    </source>
</evidence>
<dbReference type="InterPro" id="IPR006052">
    <property type="entry name" value="TNF_dom"/>
</dbReference>
<dbReference type="GO" id="GO:0030890">
    <property type="term" value="P:positive regulation of B cell proliferation"/>
    <property type="evidence" value="ECO:0007669"/>
    <property type="project" value="TreeGrafter"/>
</dbReference>
<evidence type="ECO:0000313" key="12">
    <source>
        <dbReference type="RefSeq" id="XP_031440772.1"/>
    </source>
</evidence>
<sequence length="259" mass="28965">MVRVNGAGGGRRGGVPWMVALLALAAVTSSSLSALSLYRVLALQAEVEGLRSEVNRRREERWGAPGEAQQQRPADDNWTQTEQQRQLDATSETVTDKPERHAKRSTGEEQAVLQPCLQMLADNKRATFQKEFALVTHTGIPWQTGLRRGTALELREDIIQVNEEGFFFIYSQVHYTDPLYAMGHIIIRMKKNVVGDERQHVILFRCIQNMNKVYPSNTCYTGGIAKLEVGDKVELLIPRPNANVSLDGDFTFLGAIKLA</sequence>
<dbReference type="GO" id="GO:0005615">
    <property type="term" value="C:extracellular space"/>
    <property type="evidence" value="ECO:0007669"/>
    <property type="project" value="UniProtKB-KW"/>
</dbReference>
<dbReference type="AlphaFoldDB" id="A0A6P8H102"/>
<dbReference type="Gene3D" id="2.60.120.40">
    <property type="match status" value="1"/>
</dbReference>
<gene>
    <name evidence="10 11 12 13" type="primary">tnfsf13b</name>
</gene>
<dbReference type="GO" id="GO:0005125">
    <property type="term" value="F:cytokine activity"/>
    <property type="evidence" value="ECO:0007669"/>
    <property type="project" value="UniProtKB-KW"/>
</dbReference>
<dbReference type="PROSITE" id="PS50049">
    <property type="entry name" value="THD_2"/>
    <property type="match status" value="1"/>
</dbReference>
<dbReference type="GO" id="GO:0006955">
    <property type="term" value="P:immune response"/>
    <property type="evidence" value="ECO:0007669"/>
    <property type="project" value="InterPro"/>
</dbReference>
<dbReference type="GeneID" id="105892985"/>
<evidence type="ECO:0000256" key="7">
    <source>
        <dbReference type="SAM" id="MobiDB-lite"/>
    </source>
</evidence>
<evidence type="ECO:0000256" key="3">
    <source>
        <dbReference type="ARBA" id="ARBA00022514"/>
    </source>
</evidence>
<organism evidence="9 13">
    <name type="scientific">Clupea harengus</name>
    <name type="common">Atlantic herring</name>
    <dbReference type="NCBI Taxonomy" id="7950"/>
    <lineage>
        <taxon>Eukaryota</taxon>
        <taxon>Metazoa</taxon>
        <taxon>Chordata</taxon>
        <taxon>Craniata</taxon>
        <taxon>Vertebrata</taxon>
        <taxon>Euteleostomi</taxon>
        <taxon>Actinopterygii</taxon>
        <taxon>Neopterygii</taxon>
        <taxon>Teleostei</taxon>
        <taxon>Clupei</taxon>
        <taxon>Clupeiformes</taxon>
        <taxon>Clupeoidei</taxon>
        <taxon>Clupeidae</taxon>
        <taxon>Clupea</taxon>
    </lineage>
</organism>
<dbReference type="GO" id="GO:0016020">
    <property type="term" value="C:membrane"/>
    <property type="evidence" value="ECO:0007669"/>
    <property type="project" value="InterPro"/>
</dbReference>
<evidence type="ECO:0000256" key="6">
    <source>
        <dbReference type="ARBA" id="ARBA00023180"/>
    </source>
</evidence>
<dbReference type="RefSeq" id="XP_031440765.1">
    <property type="nucleotide sequence ID" value="XM_031584905.2"/>
</dbReference>
<evidence type="ECO:0000313" key="11">
    <source>
        <dbReference type="RefSeq" id="XP_031440765.1"/>
    </source>
</evidence>
<dbReference type="PANTHER" id="PTHR15151">
    <property type="entry name" value="PROTEIN EIGER"/>
    <property type="match status" value="1"/>
</dbReference>
<dbReference type="InterPro" id="IPR051748">
    <property type="entry name" value="TNF_Ligand_Superfamily"/>
</dbReference>
<dbReference type="RefSeq" id="XP_031440759.1">
    <property type="nucleotide sequence ID" value="XM_031584899.2"/>
</dbReference>
<dbReference type="InterPro" id="IPR008983">
    <property type="entry name" value="Tumour_necrosis_fac-like_dom"/>
</dbReference>
<feature type="region of interest" description="Disordered" evidence="7">
    <location>
        <begin position="58"/>
        <end position="109"/>
    </location>
</feature>
<evidence type="ECO:0000259" key="8">
    <source>
        <dbReference type="PROSITE" id="PS50049"/>
    </source>
</evidence>
<dbReference type="OrthoDB" id="5947373at2759"/>
<comment type="similarity">
    <text evidence="2">Belongs to the tumor necrosis factor family.</text>
</comment>
<dbReference type="SUPFAM" id="SSF49842">
    <property type="entry name" value="TNF-like"/>
    <property type="match status" value="1"/>
</dbReference>
<dbReference type="RefSeq" id="XP_031440772.1">
    <property type="nucleotide sequence ID" value="XM_031584912.2"/>
</dbReference>
<dbReference type="GO" id="GO:0005164">
    <property type="term" value="F:tumor necrosis factor receptor binding"/>
    <property type="evidence" value="ECO:0007669"/>
    <property type="project" value="InterPro"/>
</dbReference>
<dbReference type="Proteomes" id="UP000515152">
    <property type="component" value="Chromosome 2"/>
</dbReference>
<feature type="compositionally biased region" description="Polar residues" evidence="7">
    <location>
        <begin position="68"/>
        <end position="93"/>
    </location>
</feature>
<protein>
    <submittedName>
        <fullName evidence="10 11">Tumor necrosis factor ligand superfamily member 13B</fullName>
    </submittedName>
</protein>
<dbReference type="Pfam" id="PF00229">
    <property type="entry name" value="TNF"/>
    <property type="match status" value="1"/>
</dbReference>
<evidence type="ECO:0000313" key="13">
    <source>
        <dbReference type="RefSeq" id="XP_031440780.1"/>
    </source>
</evidence>
<evidence type="ECO:0000313" key="9">
    <source>
        <dbReference type="Proteomes" id="UP000515152"/>
    </source>
</evidence>
<keyword evidence="4" id="KW-0964">Secreted</keyword>
<dbReference type="CTD" id="10673"/>
<dbReference type="KEGG" id="char:105892985"/>
<evidence type="ECO:0000313" key="10">
    <source>
        <dbReference type="RefSeq" id="XP_031440759.1"/>
    </source>
</evidence>
<evidence type="ECO:0000256" key="4">
    <source>
        <dbReference type="ARBA" id="ARBA00022525"/>
    </source>
</evidence>
<keyword evidence="9" id="KW-1185">Reference proteome</keyword>
<keyword evidence="5" id="KW-1015">Disulfide bond</keyword>
<accession>A0A6P8H102</accession>